<dbReference type="PANTHER" id="PTHR22893:SF135">
    <property type="entry name" value="NAD(P)H:FLAVIN OXIDOREDUCTASE SYE2"/>
    <property type="match status" value="1"/>
</dbReference>
<proteinExistence type="predicted"/>
<keyword evidence="2" id="KW-0614">Plasmid</keyword>
<dbReference type="Gene3D" id="3.20.20.70">
    <property type="entry name" value="Aldolase class I"/>
    <property type="match status" value="1"/>
</dbReference>
<evidence type="ECO:0000313" key="3">
    <source>
        <dbReference type="Proteomes" id="UP001623232"/>
    </source>
</evidence>
<keyword evidence="3" id="KW-1185">Reference proteome</keyword>
<dbReference type="SUPFAM" id="SSF51395">
    <property type="entry name" value="FMN-linked oxidoreductases"/>
    <property type="match status" value="1"/>
</dbReference>
<dbReference type="RefSeq" id="WP_343211403.1">
    <property type="nucleotide sequence ID" value="NZ_CP123587.1"/>
</dbReference>
<dbReference type="Pfam" id="PF00724">
    <property type="entry name" value="Oxidored_FMN"/>
    <property type="match status" value="1"/>
</dbReference>
<dbReference type="InterPro" id="IPR013785">
    <property type="entry name" value="Aldolase_TIM"/>
</dbReference>
<evidence type="ECO:0000313" key="2">
    <source>
        <dbReference type="EMBL" id="WZK91500.1"/>
    </source>
</evidence>
<feature type="domain" description="NADH:flavin oxidoreductase/NADH oxidase N-terminal" evidence="1">
    <location>
        <begin position="4"/>
        <end position="341"/>
    </location>
</feature>
<dbReference type="NCBIfam" id="NF007899">
    <property type="entry name" value="PRK10605.1"/>
    <property type="match status" value="1"/>
</dbReference>
<protein>
    <submittedName>
        <fullName evidence="2">Alkene reductase</fullName>
    </submittedName>
</protein>
<name>A0ABZ2Y385_9RHOB</name>
<dbReference type="Proteomes" id="UP001623232">
    <property type="component" value="Plasmid unnamed3"/>
</dbReference>
<dbReference type="PANTHER" id="PTHR22893">
    <property type="entry name" value="NADH OXIDOREDUCTASE-RELATED"/>
    <property type="match status" value="1"/>
</dbReference>
<organism evidence="2 3">
    <name type="scientific">Aliisedimentitalea scapharcae</name>
    <dbReference type="NCBI Taxonomy" id="1524259"/>
    <lineage>
        <taxon>Bacteria</taxon>
        <taxon>Pseudomonadati</taxon>
        <taxon>Pseudomonadota</taxon>
        <taxon>Alphaproteobacteria</taxon>
        <taxon>Rhodobacterales</taxon>
        <taxon>Roseobacteraceae</taxon>
        <taxon>Aliisedimentitalea</taxon>
    </lineage>
</organism>
<reference evidence="2 3" key="1">
    <citation type="submission" date="2023-04" db="EMBL/GenBank/DDBJ databases">
        <title>Complete genome sequence of Alisedimentitalea scapharcae.</title>
        <authorList>
            <person name="Rong J.-C."/>
            <person name="Yi M.-L."/>
            <person name="Zhao Q."/>
        </authorList>
    </citation>
    <scope>NUCLEOTIDE SEQUENCE [LARGE SCALE GENOMIC DNA]</scope>
    <source>
        <strain evidence="2 3">KCTC 42119</strain>
        <plasmid evidence="2 3">unnamed3</plasmid>
    </source>
</reference>
<gene>
    <name evidence="2" type="ORF">QEZ52_23010</name>
</gene>
<dbReference type="EMBL" id="CP123587">
    <property type="protein sequence ID" value="WZK91500.1"/>
    <property type="molecule type" value="Genomic_DNA"/>
</dbReference>
<dbReference type="CDD" id="cd02933">
    <property type="entry name" value="OYE_like_FMN"/>
    <property type="match status" value="1"/>
</dbReference>
<dbReference type="InterPro" id="IPR045247">
    <property type="entry name" value="Oye-like"/>
</dbReference>
<accession>A0ABZ2Y385</accession>
<dbReference type="InterPro" id="IPR001155">
    <property type="entry name" value="OxRdtase_FMN_N"/>
</dbReference>
<evidence type="ECO:0000259" key="1">
    <source>
        <dbReference type="Pfam" id="PF00724"/>
    </source>
</evidence>
<sequence length="372" mass="40576">MSDDLFKPLTLGKISIPNRIAVAPMTRARTTQPGDIPNGMMAKYYAQRASAGLIISEATQISNQGQGYSFTPGIFTEEQIEGWKLITHAVHEAGGHIFLQLWHVGRMSHESFHGDGKPVAPSALSPDAQVWIVDPETGEGGMVDCPVPRALSKAEITDVIQDFRQGAANAIAAGFDGVEIHGANGYLIDEFLRRSSNQRTDDYGGSQENRIRFLREVTEAVADEIGADKTGIRLSPYITQRNMADDEIIEVILKAAEALNNIGIAYVHLSEADWDDAPIVPEQFRRDLRKVYSGAIIVAGKYTHERGEKIITDGLADIVAYGRPFIANPDLPRRFAENLPLADFDPATLFGGTAVGYSDYPAHNEALEIAGE</sequence>
<geneLocation type="plasmid" evidence="2 3">
    <name>unnamed3</name>
</geneLocation>